<dbReference type="PANTHER" id="PTHR21310:SF13">
    <property type="entry name" value="AMINOGLYCOSIDE PHOSPHOTRANSFERASE DOMAIN-CONTAINING PROTEIN"/>
    <property type="match status" value="1"/>
</dbReference>
<dbReference type="InterPro" id="IPR051678">
    <property type="entry name" value="AGP_Transferase"/>
</dbReference>
<comment type="caution">
    <text evidence="2">The sequence shown here is derived from an EMBL/GenBank/DDBJ whole genome shotgun (WGS) entry which is preliminary data.</text>
</comment>
<dbReference type="PANTHER" id="PTHR21310">
    <property type="entry name" value="AMINOGLYCOSIDE PHOSPHOTRANSFERASE-RELATED-RELATED"/>
    <property type="match status" value="1"/>
</dbReference>
<keyword evidence="3" id="KW-1185">Reference proteome</keyword>
<accession>A0AAE0K7F8</accession>
<organism evidence="2 3">
    <name type="scientific">Lasiosphaeria ovina</name>
    <dbReference type="NCBI Taxonomy" id="92902"/>
    <lineage>
        <taxon>Eukaryota</taxon>
        <taxon>Fungi</taxon>
        <taxon>Dikarya</taxon>
        <taxon>Ascomycota</taxon>
        <taxon>Pezizomycotina</taxon>
        <taxon>Sordariomycetes</taxon>
        <taxon>Sordariomycetidae</taxon>
        <taxon>Sordariales</taxon>
        <taxon>Lasiosphaeriaceae</taxon>
        <taxon>Lasiosphaeria</taxon>
    </lineage>
</organism>
<name>A0AAE0K7F8_9PEZI</name>
<dbReference type="GO" id="GO:0016301">
    <property type="term" value="F:kinase activity"/>
    <property type="evidence" value="ECO:0007669"/>
    <property type="project" value="UniProtKB-KW"/>
</dbReference>
<dbReference type="Proteomes" id="UP001287356">
    <property type="component" value="Unassembled WGS sequence"/>
</dbReference>
<dbReference type="SUPFAM" id="SSF56112">
    <property type="entry name" value="Protein kinase-like (PK-like)"/>
    <property type="match status" value="1"/>
</dbReference>
<feature type="domain" description="Aminoglycoside phosphotransferase" evidence="1">
    <location>
        <begin position="92"/>
        <end position="221"/>
    </location>
</feature>
<feature type="domain" description="Aminoglycoside phosphotransferase" evidence="1">
    <location>
        <begin position="278"/>
        <end position="360"/>
    </location>
</feature>
<sequence>MAQNSLCRYTAPYRASSGPIRVSTVNENRTSWKNDPETGMLEATWPREIDMEAARKLAVAHLPADTYSDATIEPFAKGGFHVLFLISSATDPAAPKYLMRIPLPVDPFFKTESEVATMEYVRKHTTFPVPQVVAYASSASNELGYEWILMEKMPGVSVSEFWDETMPFDAKKRLAIDIAGHMKTLLQLRFPLLGNLYFSDIWPQVNHTPVTWQKHDPDRKLSDPDDNLGLDPAFVVGRMVSPSFYSDKRLLLQAHRGPYGTARDLVVARIDLLGQRIRRLTPKPGTEYYCHLDESLAEGGPEVLEAFDELRQVAPRIFGDAEGPEDAKVLWHNDLSANNVLVNPDTFALTGVIDWESAGICSAWDTDQAMPYFLKGIELFQEPPPCGSLTEEEEENLTAIRQDWDQQVLRGIYAEALGDVLFDNSLHSKDEVNLKKTVGGLVEMFDDRWESVIYWLNNEIDREKKVTRRLSRAAKTMTQTKVVKPAKSLRGWS</sequence>
<dbReference type="Pfam" id="PF01636">
    <property type="entry name" value="APH"/>
    <property type="match status" value="2"/>
</dbReference>
<dbReference type="InterPro" id="IPR002575">
    <property type="entry name" value="Aminoglycoside_PTrfase"/>
</dbReference>
<dbReference type="AlphaFoldDB" id="A0AAE0K7F8"/>
<evidence type="ECO:0000313" key="3">
    <source>
        <dbReference type="Proteomes" id="UP001287356"/>
    </source>
</evidence>
<gene>
    <name evidence="2" type="ORF">B0T24DRAFT_650043</name>
</gene>
<evidence type="ECO:0000259" key="1">
    <source>
        <dbReference type="Pfam" id="PF01636"/>
    </source>
</evidence>
<evidence type="ECO:0000313" key="2">
    <source>
        <dbReference type="EMBL" id="KAK3370745.1"/>
    </source>
</evidence>
<keyword evidence="2" id="KW-0808">Transferase</keyword>
<reference evidence="2" key="1">
    <citation type="journal article" date="2023" name="Mol. Phylogenet. Evol.">
        <title>Genome-scale phylogeny and comparative genomics of the fungal order Sordariales.</title>
        <authorList>
            <person name="Hensen N."/>
            <person name="Bonometti L."/>
            <person name="Westerberg I."/>
            <person name="Brannstrom I.O."/>
            <person name="Guillou S."/>
            <person name="Cros-Aarteil S."/>
            <person name="Calhoun S."/>
            <person name="Haridas S."/>
            <person name="Kuo A."/>
            <person name="Mondo S."/>
            <person name="Pangilinan J."/>
            <person name="Riley R."/>
            <person name="LaButti K."/>
            <person name="Andreopoulos B."/>
            <person name="Lipzen A."/>
            <person name="Chen C."/>
            <person name="Yan M."/>
            <person name="Daum C."/>
            <person name="Ng V."/>
            <person name="Clum A."/>
            <person name="Steindorff A."/>
            <person name="Ohm R.A."/>
            <person name="Martin F."/>
            <person name="Silar P."/>
            <person name="Natvig D.O."/>
            <person name="Lalanne C."/>
            <person name="Gautier V."/>
            <person name="Ament-Velasquez S.L."/>
            <person name="Kruys A."/>
            <person name="Hutchinson M.I."/>
            <person name="Powell A.J."/>
            <person name="Barry K."/>
            <person name="Miller A.N."/>
            <person name="Grigoriev I.V."/>
            <person name="Debuchy R."/>
            <person name="Gladieux P."/>
            <person name="Hiltunen Thoren M."/>
            <person name="Johannesson H."/>
        </authorList>
    </citation>
    <scope>NUCLEOTIDE SEQUENCE</scope>
    <source>
        <strain evidence="2">CBS 958.72</strain>
    </source>
</reference>
<protein>
    <submittedName>
        <fullName evidence="2">Kinase-like domain-containing protein</fullName>
    </submittedName>
</protein>
<proteinExistence type="predicted"/>
<dbReference type="Gene3D" id="3.90.1200.10">
    <property type="match status" value="1"/>
</dbReference>
<dbReference type="InterPro" id="IPR011009">
    <property type="entry name" value="Kinase-like_dom_sf"/>
</dbReference>
<keyword evidence="2" id="KW-0418">Kinase</keyword>
<reference evidence="2" key="2">
    <citation type="submission" date="2023-06" db="EMBL/GenBank/DDBJ databases">
        <authorList>
            <consortium name="Lawrence Berkeley National Laboratory"/>
            <person name="Haridas S."/>
            <person name="Hensen N."/>
            <person name="Bonometti L."/>
            <person name="Westerberg I."/>
            <person name="Brannstrom I.O."/>
            <person name="Guillou S."/>
            <person name="Cros-Aarteil S."/>
            <person name="Calhoun S."/>
            <person name="Kuo A."/>
            <person name="Mondo S."/>
            <person name="Pangilinan J."/>
            <person name="Riley R."/>
            <person name="Labutti K."/>
            <person name="Andreopoulos B."/>
            <person name="Lipzen A."/>
            <person name="Chen C."/>
            <person name="Yanf M."/>
            <person name="Daum C."/>
            <person name="Ng V."/>
            <person name="Clum A."/>
            <person name="Steindorff A."/>
            <person name="Ohm R."/>
            <person name="Martin F."/>
            <person name="Silar P."/>
            <person name="Natvig D."/>
            <person name="Lalanne C."/>
            <person name="Gautier V."/>
            <person name="Ament-Velasquez S.L."/>
            <person name="Kruys A."/>
            <person name="Hutchinson M.I."/>
            <person name="Powell A.J."/>
            <person name="Barry K."/>
            <person name="Miller A.N."/>
            <person name="Grigoriev I.V."/>
            <person name="Debuchy R."/>
            <person name="Gladieux P."/>
            <person name="Thoren M.H."/>
            <person name="Johannesson H."/>
        </authorList>
    </citation>
    <scope>NUCLEOTIDE SEQUENCE</scope>
    <source>
        <strain evidence="2">CBS 958.72</strain>
    </source>
</reference>
<dbReference type="EMBL" id="JAULSN010000005">
    <property type="protein sequence ID" value="KAK3370745.1"/>
    <property type="molecule type" value="Genomic_DNA"/>
</dbReference>